<evidence type="ECO:0000313" key="3">
    <source>
        <dbReference type="Proteomes" id="UP000197138"/>
    </source>
</evidence>
<dbReference type="AlphaFoldDB" id="A0A218X163"/>
<comment type="caution">
    <text evidence="2">The sequence shown here is derived from an EMBL/GenBank/DDBJ whole genome shotgun (WGS) entry which is preliminary data.</text>
</comment>
<proteinExistence type="predicted"/>
<dbReference type="Proteomes" id="UP000197138">
    <property type="component" value="Unassembled WGS sequence"/>
</dbReference>
<gene>
    <name evidence="2" type="ORF">CDL15_Pgr016114</name>
</gene>
<name>A0A218X163_PUNGR</name>
<reference evidence="3" key="1">
    <citation type="journal article" date="2017" name="Plant J.">
        <title>The pomegranate (Punica granatum L.) genome and the genomics of punicalagin biosynthesis.</title>
        <authorList>
            <person name="Qin G."/>
            <person name="Xu C."/>
            <person name="Ming R."/>
            <person name="Tang H."/>
            <person name="Guyot R."/>
            <person name="Kramer E.M."/>
            <person name="Hu Y."/>
            <person name="Yi X."/>
            <person name="Qi Y."/>
            <person name="Xu X."/>
            <person name="Gao Z."/>
            <person name="Pan H."/>
            <person name="Jian J."/>
            <person name="Tian Y."/>
            <person name="Yue Z."/>
            <person name="Xu Y."/>
        </authorList>
    </citation>
    <scope>NUCLEOTIDE SEQUENCE [LARGE SCALE GENOMIC DNA]</scope>
    <source>
        <strain evidence="3">cv. Dabenzi</strain>
    </source>
</reference>
<dbReference type="EMBL" id="MTKT01002495">
    <property type="protein sequence ID" value="OWM78390.1"/>
    <property type="molecule type" value="Genomic_DNA"/>
</dbReference>
<accession>A0A218X163</accession>
<evidence type="ECO:0000256" key="1">
    <source>
        <dbReference type="SAM" id="MobiDB-lite"/>
    </source>
</evidence>
<protein>
    <submittedName>
        <fullName evidence="2">Uncharacterized protein</fullName>
    </submittedName>
</protein>
<organism evidence="2 3">
    <name type="scientific">Punica granatum</name>
    <name type="common">Pomegranate</name>
    <dbReference type="NCBI Taxonomy" id="22663"/>
    <lineage>
        <taxon>Eukaryota</taxon>
        <taxon>Viridiplantae</taxon>
        <taxon>Streptophyta</taxon>
        <taxon>Embryophyta</taxon>
        <taxon>Tracheophyta</taxon>
        <taxon>Spermatophyta</taxon>
        <taxon>Magnoliopsida</taxon>
        <taxon>eudicotyledons</taxon>
        <taxon>Gunneridae</taxon>
        <taxon>Pentapetalae</taxon>
        <taxon>rosids</taxon>
        <taxon>malvids</taxon>
        <taxon>Myrtales</taxon>
        <taxon>Lythraceae</taxon>
        <taxon>Punica</taxon>
    </lineage>
</organism>
<evidence type="ECO:0000313" key="2">
    <source>
        <dbReference type="EMBL" id="OWM78390.1"/>
    </source>
</evidence>
<sequence length="51" mass="5670">MVSQGSLSHSNWLMKTTGGRRTRASIGLDGLHHLNQTRSISERFNHPPATK</sequence>
<feature type="region of interest" description="Disordered" evidence="1">
    <location>
        <begin position="28"/>
        <end position="51"/>
    </location>
</feature>